<dbReference type="SUPFAM" id="SSF48452">
    <property type="entry name" value="TPR-like"/>
    <property type="match status" value="1"/>
</dbReference>
<dbReference type="InterPro" id="IPR011990">
    <property type="entry name" value="TPR-like_helical_dom_sf"/>
</dbReference>
<dbReference type="PROSITE" id="PS50005">
    <property type="entry name" value="TPR"/>
    <property type="match status" value="1"/>
</dbReference>
<sequence>MSALRNVFARTVRTSLARNAVSVRPVAALAARANFMVAHMDRRTFATHLPNDFTHPDASLVRAQQLVDEGASFHSNGMVPMAMSSFQKSINERPTASAHYNMGVCYFEMKDYQSAIHSFEESLKLEDSPDVHVNLAVAHIQFNGNKNDALKHFRAAANLAPEDVEIQFNLAAASEAVGDFDTAITAYAAAESLGMEKAGLHLRNVKTKKFAQLMKEAEVRETKQ</sequence>
<feature type="repeat" description="TPR" evidence="3">
    <location>
        <begin position="96"/>
        <end position="129"/>
    </location>
</feature>
<dbReference type="PANTHER" id="PTHR44858:SF1">
    <property type="entry name" value="UDP-N-ACETYLGLUCOSAMINE--PEPTIDE N-ACETYLGLUCOSAMINYLTRANSFERASE SPINDLY-RELATED"/>
    <property type="match status" value="1"/>
</dbReference>
<organism evidence="4 5">
    <name type="scientific">Entomortierella parvispora</name>
    <dbReference type="NCBI Taxonomy" id="205924"/>
    <lineage>
        <taxon>Eukaryota</taxon>
        <taxon>Fungi</taxon>
        <taxon>Fungi incertae sedis</taxon>
        <taxon>Mucoromycota</taxon>
        <taxon>Mortierellomycotina</taxon>
        <taxon>Mortierellomycetes</taxon>
        <taxon>Mortierellales</taxon>
        <taxon>Mortierellaceae</taxon>
        <taxon>Entomortierella</taxon>
    </lineage>
</organism>
<dbReference type="AlphaFoldDB" id="A0A9P3H4P1"/>
<evidence type="ECO:0000313" key="4">
    <source>
        <dbReference type="EMBL" id="GJJ69692.1"/>
    </source>
</evidence>
<dbReference type="Gene3D" id="1.25.40.10">
    <property type="entry name" value="Tetratricopeptide repeat domain"/>
    <property type="match status" value="1"/>
</dbReference>
<evidence type="ECO:0000256" key="1">
    <source>
        <dbReference type="ARBA" id="ARBA00022737"/>
    </source>
</evidence>
<evidence type="ECO:0000256" key="3">
    <source>
        <dbReference type="PROSITE-ProRule" id="PRU00339"/>
    </source>
</evidence>
<dbReference type="Proteomes" id="UP000827284">
    <property type="component" value="Unassembled WGS sequence"/>
</dbReference>
<accession>A0A9P3H4P1</accession>
<comment type="caution">
    <text evidence="4">The sequence shown here is derived from an EMBL/GenBank/DDBJ whole genome shotgun (WGS) entry which is preliminary data.</text>
</comment>
<dbReference type="SMART" id="SM00028">
    <property type="entry name" value="TPR"/>
    <property type="match status" value="3"/>
</dbReference>
<dbReference type="InterPro" id="IPR019734">
    <property type="entry name" value="TPR_rpt"/>
</dbReference>
<keyword evidence="1" id="KW-0677">Repeat</keyword>
<dbReference type="Pfam" id="PF00515">
    <property type="entry name" value="TPR_1"/>
    <property type="match status" value="1"/>
</dbReference>
<dbReference type="OrthoDB" id="1926212at2759"/>
<evidence type="ECO:0000313" key="5">
    <source>
        <dbReference type="Proteomes" id="UP000827284"/>
    </source>
</evidence>
<dbReference type="InterPro" id="IPR050498">
    <property type="entry name" value="Ycf3"/>
</dbReference>
<protein>
    <recommendedName>
        <fullName evidence="6">TPR-like protein</fullName>
    </recommendedName>
</protein>
<gene>
    <name evidence="4" type="ORF">EMPS_02040</name>
</gene>
<dbReference type="PANTHER" id="PTHR44858">
    <property type="entry name" value="TETRATRICOPEPTIDE REPEAT PROTEIN 6"/>
    <property type="match status" value="1"/>
</dbReference>
<proteinExistence type="predicted"/>
<evidence type="ECO:0008006" key="6">
    <source>
        <dbReference type="Google" id="ProtNLM"/>
    </source>
</evidence>
<reference evidence="4" key="1">
    <citation type="submission" date="2021-11" db="EMBL/GenBank/DDBJ databases">
        <authorList>
            <person name="Herlambang A."/>
            <person name="Guo Y."/>
            <person name="Takashima Y."/>
            <person name="Nishizawa T."/>
        </authorList>
    </citation>
    <scope>NUCLEOTIDE SEQUENCE</scope>
    <source>
        <strain evidence="4">E1425</strain>
    </source>
</reference>
<reference evidence="4" key="2">
    <citation type="journal article" date="2022" name="Microbiol. Resour. Announc.">
        <title>Whole-Genome Sequence of Entomortierella parvispora E1425, a Mucoromycotan Fungus Associated with Burkholderiaceae-Related Endosymbiotic Bacteria.</title>
        <authorList>
            <person name="Herlambang A."/>
            <person name="Guo Y."/>
            <person name="Takashima Y."/>
            <person name="Narisawa K."/>
            <person name="Ohta H."/>
            <person name="Nishizawa T."/>
        </authorList>
    </citation>
    <scope>NUCLEOTIDE SEQUENCE</scope>
    <source>
        <strain evidence="4">E1425</strain>
    </source>
</reference>
<evidence type="ECO:0000256" key="2">
    <source>
        <dbReference type="ARBA" id="ARBA00022803"/>
    </source>
</evidence>
<dbReference type="Pfam" id="PF13432">
    <property type="entry name" value="TPR_16"/>
    <property type="match status" value="1"/>
</dbReference>
<keyword evidence="2 3" id="KW-0802">TPR repeat</keyword>
<dbReference type="PROSITE" id="PS50293">
    <property type="entry name" value="TPR_REGION"/>
    <property type="match status" value="1"/>
</dbReference>
<dbReference type="EMBL" id="BQFW01000002">
    <property type="protein sequence ID" value="GJJ69692.1"/>
    <property type="molecule type" value="Genomic_DNA"/>
</dbReference>
<keyword evidence="5" id="KW-1185">Reference proteome</keyword>
<name>A0A9P3H4P1_9FUNG</name>